<keyword evidence="4" id="KW-1185">Reference proteome</keyword>
<dbReference type="RefSeq" id="WP_286355356.1">
    <property type="nucleotide sequence ID" value="NZ_AP027079.1"/>
</dbReference>
<feature type="domain" description="GmrSD restriction endonucleases C-terminal" evidence="2">
    <location>
        <begin position="434"/>
        <end position="576"/>
    </location>
</feature>
<dbReference type="Pfam" id="PF03235">
    <property type="entry name" value="GmrSD_N"/>
    <property type="match status" value="1"/>
</dbReference>
<gene>
    <name evidence="3" type="ORF">GETHOR_08200</name>
</gene>
<dbReference type="EMBL" id="AP027079">
    <property type="protein sequence ID" value="BDU68719.1"/>
    <property type="molecule type" value="Genomic_DNA"/>
</dbReference>
<dbReference type="InterPro" id="IPR004919">
    <property type="entry name" value="GmrSD_N"/>
</dbReference>
<dbReference type="InterPro" id="IPR011089">
    <property type="entry name" value="GmrSD_C"/>
</dbReference>
<sequence>MDLQTNKSNLEAIFNGINKRISVPKYQRSYSWTLDQIDELWNDIFRSYENNVEYFLGPIVFIHKNNPKSESESGKWDIIDGQQRLATLTILIKSINALFNKYQKTPGDPIFAQIFKTADNENCAMRGFSSTRRTLYPSEGIEEFYFKPSDRDINDFNKYIYHSEEFYTDFKINTGDRRFLKAKKRFCECIYNNFLRDPDGIKKLFEFELFIITKLLFIEIVVADDQDAYLLFEGLNSKGLDLRLTDLVKNYILSKAGSSFEKIYQSWESMVENIAKTRFNEVDFISFYWTAHTGPISTRELYKAIKQTHDNETKVAKFSTDLKNTSDYFSTYANIANKYPALTLKSELDKALAEMNTLGYRLPYPLIILAKSKGKDTLLPIFARKLNNFLFRFITIGGYRVGEAEQIFTQVRKALVENDSDENILALINHADVSDINFRSRFRDNQFDSNSIAKYVLSKIEDHKSGKGKIIVPENVNLEHVAPINHSKWSITGSDEEIENAIYSIGNMTILEEELNKSIKNDVFAKKVPCYAPKKEAEEKGSGISITNEIYQAHVSGGVVLDWTIESIKLRAEKFATYAVDIWKI</sequence>
<dbReference type="Proteomes" id="UP001242010">
    <property type="component" value="Chromosome"/>
</dbReference>
<name>A0ABN6UX70_9BACT</name>
<dbReference type="PANTHER" id="PTHR35149">
    <property type="entry name" value="SLL5132 PROTEIN"/>
    <property type="match status" value="1"/>
</dbReference>
<proteinExistence type="predicted"/>
<evidence type="ECO:0000313" key="4">
    <source>
        <dbReference type="Proteomes" id="UP001242010"/>
    </source>
</evidence>
<organism evidence="3 4">
    <name type="scientific">Geothrix oryzae</name>
    <dbReference type="NCBI Taxonomy" id="2927975"/>
    <lineage>
        <taxon>Bacteria</taxon>
        <taxon>Pseudomonadati</taxon>
        <taxon>Acidobacteriota</taxon>
        <taxon>Holophagae</taxon>
        <taxon>Holophagales</taxon>
        <taxon>Holophagaceae</taxon>
        <taxon>Geothrix</taxon>
    </lineage>
</organism>
<evidence type="ECO:0008006" key="5">
    <source>
        <dbReference type="Google" id="ProtNLM"/>
    </source>
</evidence>
<accession>A0ABN6UX70</accession>
<dbReference type="PANTHER" id="PTHR35149:SF1">
    <property type="entry name" value="DUF5655 DOMAIN-CONTAINING PROTEIN"/>
    <property type="match status" value="1"/>
</dbReference>
<evidence type="ECO:0000259" key="2">
    <source>
        <dbReference type="Pfam" id="PF07510"/>
    </source>
</evidence>
<evidence type="ECO:0000313" key="3">
    <source>
        <dbReference type="EMBL" id="BDU68719.1"/>
    </source>
</evidence>
<protein>
    <recommendedName>
        <fullName evidence="5">DUF262 domain-containing protein</fullName>
    </recommendedName>
</protein>
<reference evidence="4" key="1">
    <citation type="journal article" date="2023" name="Int. J. Syst. Evol. Microbiol.">
        <title>Mesoterricola silvestris gen. nov., sp. nov., Mesoterricola sediminis sp. nov., Geothrix oryzae sp. nov., Geothrix edaphica sp. nov., Geothrix rubra sp. nov., and Geothrix limicola sp. nov., six novel members of Acidobacteriota isolated from soils.</title>
        <authorList>
            <person name="Itoh H."/>
            <person name="Sugisawa Y."/>
            <person name="Mise K."/>
            <person name="Xu Z."/>
            <person name="Kuniyasu M."/>
            <person name="Ushijima N."/>
            <person name="Kawano K."/>
            <person name="Kobayashi E."/>
            <person name="Shiratori Y."/>
            <person name="Masuda Y."/>
            <person name="Senoo K."/>
        </authorList>
    </citation>
    <scope>NUCLEOTIDE SEQUENCE [LARGE SCALE GENOMIC DNA]</scope>
    <source>
        <strain evidence="4">Red222</strain>
    </source>
</reference>
<feature type="domain" description="GmrSD restriction endonucleases N-terminal" evidence="1">
    <location>
        <begin position="11"/>
        <end position="252"/>
    </location>
</feature>
<dbReference type="Pfam" id="PF07510">
    <property type="entry name" value="GmrSD_C"/>
    <property type="match status" value="1"/>
</dbReference>
<evidence type="ECO:0000259" key="1">
    <source>
        <dbReference type="Pfam" id="PF03235"/>
    </source>
</evidence>